<dbReference type="GO" id="GO:0005576">
    <property type="term" value="C:extracellular region"/>
    <property type="evidence" value="ECO:0007669"/>
    <property type="project" value="TreeGrafter"/>
</dbReference>
<dbReference type="SUPFAM" id="SSF50630">
    <property type="entry name" value="Acid proteases"/>
    <property type="match status" value="1"/>
</dbReference>
<evidence type="ECO:0000313" key="7">
    <source>
        <dbReference type="Proteomes" id="UP000447434"/>
    </source>
</evidence>
<dbReference type="GO" id="GO:0008233">
    <property type="term" value="F:peptidase activity"/>
    <property type="evidence" value="ECO:0007669"/>
    <property type="project" value="UniProtKB-KW"/>
</dbReference>
<organism evidence="6 7">
    <name type="scientific">Lupinus albus</name>
    <name type="common">White lupine</name>
    <name type="synonym">Lupinus termis</name>
    <dbReference type="NCBI Taxonomy" id="3870"/>
    <lineage>
        <taxon>Eukaryota</taxon>
        <taxon>Viridiplantae</taxon>
        <taxon>Streptophyta</taxon>
        <taxon>Embryophyta</taxon>
        <taxon>Tracheophyta</taxon>
        <taxon>Spermatophyta</taxon>
        <taxon>Magnoliopsida</taxon>
        <taxon>eudicotyledons</taxon>
        <taxon>Gunneridae</taxon>
        <taxon>Pentapetalae</taxon>
        <taxon>rosids</taxon>
        <taxon>fabids</taxon>
        <taxon>Fabales</taxon>
        <taxon>Fabaceae</taxon>
        <taxon>Papilionoideae</taxon>
        <taxon>50 kb inversion clade</taxon>
        <taxon>genistoids sensu lato</taxon>
        <taxon>core genistoids</taxon>
        <taxon>Genisteae</taxon>
        <taxon>Lupinus</taxon>
    </lineage>
</organism>
<dbReference type="Pfam" id="PF14543">
    <property type="entry name" value="TAXi_N"/>
    <property type="match status" value="1"/>
</dbReference>
<dbReference type="InterPro" id="IPR021109">
    <property type="entry name" value="Peptidase_aspartic_dom_sf"/>
</dbReference>
<keyword evidence="7" id="KW-1185">Reference proteome</keyword>
<dbReference type="InterPro" id="IPR032861">
    <property type="entry name" value="TAXi_N"/>
</dbReference>
<dbReference type="AlphaFoldDB" id="A0A6A4NTD6"/>
<dbReference type="EMBL" id="WOCE01000018">
    <property type="protein sequence ID" value="KAE9594005.1"/>
    <property type="molecule type" value="Genomic_DNA"/>
</dbReference>
<dbReference type="Pfam" id="PF14541">
    <property type="entry name" value="TAXi_C"/>
    <property type="match status" value="1"/>
</dbReference>
<evidence type="ECO:0000259" key="5">
    <source>
        <dbReference type="Pfam" id="PF14543"/>
    </source>
</evidence>
<comment type="similarity">
    <text evidence="1">Belongs to the peptidase A1 family.</text>
</comment>
<dbReference type="Gene3D" id="2.40.70.10">
    <property type="entry name" value="Acid Proteases"/>
    <property type="match status" value="2"/>
</dbReference>
<proteinExistence type="inferred from homology"/>
<keyword evidence="3" id="KW-0378">Hydrolase</keyword>
<dbReference type="Proteomes" id="UP000447434">
    <property type="component" value="Chromosome 18"/>
</dbReference>
<name>A0A6A4NTD6_LUPAL</name>
<dbReference type="InterPro" id="IPR032799">
    <property type="entry name" value="TAXi_C"/>
</dbReference>
<evidence type="ECO:0000313" key="6">
    <source>
        <dbReference type="EMBL" id="KAE9594005.1"/>
    </source>
</evidence>
<dbReference type="InterPro" id="IPR051708">
    <property type="entry name" value="Plant_Aspart_Prot_A1"/>
</dbReference>
<keyword evidence="2" id="KW-0645">Protease</keyword>
<evidence type="ECO:0000259" key="4">
    <source>
        <dbReference type="Pfam" id="PF14541"/>
    </source>
</evidence>
<dbReference type="OrthoDB" id="2747330at2759"/>
<feature type="domain" description="Xylanase inhibitor C-terminal" evidence="4">
    <location>
        <begin position="165"/>
        <end position="242"/>
    </location>
</feature>
<evidence type="ECO:0000256" key="1">
    <source>
        <dbReference type="ARBA" id="ARBA00007447"/>
    </source>
</evidence>
<dbReference type="PANTHER" id="PTHR47967:SF66">
    <property type="entry name" value="ASPARTIC PROTEINASE CDR1-RELATED"/>
    <property type="match status" value="1"/>
</dbReference>
<evidence type="ECO:0000256" key="3">
    <source>
        <dbReference type="ARBA" id="ARBA00022801"/>
    </source>
</evidence>
<gene>
    <name evidence="6" type="ORF">Lalb_Chr18g0049051</name>
</gene>
<comment type="caution">
    <text evidence="6">The sequence shown here is derived from an EMBL/GenBank/DDBJ whole genome shotgun (WGS) entry which is preliminary data.</text>
</comment>
<protein>
    <submittedName>
        <fullName evidence="6">Putative nepenthesin</fullName>
    </submittedName>
</protein>
<sequence length="251" mass="27325">MLIQNDILGWINFIWRCCLRTLTFGTGVKSSLVGFDKIIFGCGHDNNQGFLSPKSVGIIGLGNGATSLTSQLGYVIGNKFSYCLALESNIPSLLNFGEKVVVSGSEIVSTPIVSGHSSTPYYINLKGMTVAGKDLILLTQLVMQSLVAAQINLERVTDKNLLPSTIKLCYKFSPSTFKAPPITVHFAGADIVLNKQNTFIKFGDSLTCFTFNIANNVYIYGSVAQLNFHVGIDKQKKVVSFKPTHCIKLQS</sequence>
<accession>A0A6A4NTD6</accession>
<dbReference type="PANTHER" id="PTHR47967">
    <property type="entry name" value="OS07G0603500 PROTEIN-RELATED"/>
    <property type="match status" value="1"/>
</dbReference>
<evidence type="ECO:0000256" key="2">
    <source>
        <dbReference type="ARBA" id="ARBA00022670"/>
    </source>
</evidence>
<dbReference type="GO" id="GO:0006508">
    <property type="term" value="P:proteolysis"/>
    <property type="evidence" value="ECO:0007669"/>
    <property type="project" value="UniProtKB-KW"/>
</dbReference>
<reference evidence="7" key="1">
    <citation type="journal article" date="2020" name="Nat. Commun.">
        <title>Genome sequence of the cluster root forming white lupin.</title>
        <authorList>
            <person name="Hufnagel B."/>
            <person name="Marques A."/>
            <person name="Soriano A."/>
            <person name="Marques L."/>
            <person name="Divol F."/>
            <person name="Doumas P."/>
            <person name="Sallet E."/>
            <person name="Mancinotti D."/>
            <person name="Carrere S."/>
            <person name="Marande W."/>
            <person name="Arribat S."/>
            <person name="Keller J."/>
            <person name="Huneau C."/>
            <person name="Blein T."/>
            <person name="Aime D."/>
            <person name="Laguerre M."/>
            <person name="Taylor J."/>
            <person name="Schubert V."/>
            <person name="Nelson M."/>
            <person name="Geu-Flores F."/>
            <person name="Crespi M."/>
            <person name="Gallardo-Guerrero K."/>
            <person name="Delaux P.-M."/>
            <person name="Salse J."/>
            <person name="Berges H."/>
            <person name="Guyot R."/>
            <person name="Gouzy J."/>
            <person name="Peret B."/>
        </authorList>
    </citation>
    <scope>NUCLEOTIDE SEQUENCE [LARGE SCALE GENOMIC DNA]</scope>
    <source>
        <strain evidence="7">cv. Amiga</strain>
    </source>
</reference>
<feature type="domain" description="Xylanase inhibitor N-terminal" evidence="5">
    <location>
        <begin position="22"/>
        <end position="97"/>
    </location>
</feature>